<dbReference type="Proteomes" id="UP000314294">
    <property type="component" value="Unassembled WGS sequence"/>
</dbReference>
<comment type="caution">
    <text evidence="2">The sequence shown here is derived from an EMBL/GenBank/DDBJ whole genome shotgun (WGS) entry which is preliminary data.</text>
</comment>
<evidence type="ECO:0000313" key="2">
    <source>
        <dbReference type="EMBL" id="TNN57069.1"/>
    </source>
</evidence>
<keyword evidence="3" id="KW-1185">Reference proteome</keyword>
<organism evidence="2 3">
    <name type="scientific">Liparis tanakae</name>
    <name type="common">Tanaka's snailfish</name>
    <dbReference type="NCBI Taxonomy" id="230148"/>
    <lineage>
        <taxon>Eukaryota</taxon>
        <taxon>Metazoa</taxon>
        <taxon>Chordata</taxon>
        <taxon>Craniata</taxon>
        <taxon>Vertebrata</taxon>
        <taxon>Euteleostomi</taxon>
        <taxon>Actinopterygii</taxon>
        <taxon>Neopterygii</taxon>
        <taxon>Teleostei</taxon>
        <taxon>Neoteleostei</taxon>
        <taxon>Acanthomorphata</taxon>
        <taxon>Eupercaria</taxon>
        <taxon>Perciformes</taxon>
        <taxon>Cottioidei</taxon>
        <taxon>Cottales</taxon>
        <taxon>Liparidae</taxon>
        <taxon>Liparis</taxon>
    </lineage>
</organism>
<reference evidence="2 3" key="1">
    <citation type="submission" date="2019-03" db="EMBL/GenBank/DDBJ databases">
        <title>First draft genome of Liparis tanakae, snailfish: a comprehensive survey of snailfish specific genes.</title>
        <authorList>
            <person name="Kim W."/>
            <person name="Song I."/>
            <person name="Jeong J.-H."/>
            <person name="Kim D."/>
            <person name="Kim S."/>
            <person name="Ryu S."/>
            <person name="Song J.Y."/>
            <person name="Lee S.K."/>
        </authorList>
    </citation>
    <scope>NUCLEOTIDE SEQUENCE [LARGE SCALE GENOMIC DNA]</scope>
    <source>
        <tissue evidence="2">Muscle</tissue>
    </source>
</reference>
<gene>
    <name evidence="2" type="ORF">EYF80_032734</name>
</gene>
<accession>A0A4Z2GUG2</accession>
<sequence>MSFCVDKTNNTPKQQQRAPELCAAEPDEVDNKTMIVNGESKSKELISLPTPDLSSNSSSGSTGPDTRVL</sequence>
<proteinExistence type="predicted"/>
<feature type="compositionally biased region" description="Polar residues" evidence="1">
    <location>
        <begin position="7"/>
        <end position="17"/>
    </location>
</feature>
<name>A0A4Z2GUG2_9TELE</name>
<protein>
    <submittedName>
        <fullName evidence="2">Uncharacterized protein</fullName>
    </submittedName>
</protein>
<feature type="compositionally biased region" description="Low complexity" evidence="1">
    <location>
        <begin position="47"/>
        <end position="69"/>
    </location>
</feature>
<dbReference type="AlphaFoldDB" id="A0A4Z2GUG2"/>
<feature type="region of interest" description="Disordered" evidence="1">
    <location>
        <begin position="1"/>
        <end position="26"/>
    </location>
</feature>
<evidence type="ECO:0000256" key="1">
    <source>
        <dbReference type="SAM" id="MobiDB-lite"/>
    </source>
</evidence>
<feature type="region of interest" description="Disordered" evidence="1">
    <location>
        <begin position="38"/>
        <end position="69"/>
    </location>
</feature>
<evidence type="ECO:0000313" key="3">
    <source>
        <dbReference type="Proteomes" id="UP000314294"/>
    </source>
</evidence>
<dbReference type="EMBL" id="SRLO01000414">
    <property type="protein sequence ID" value="TNN57069.1"/>
    <property type="molecule type" value="Genomic_DNA"/>
</dbReference>